<dbReference type="AlphaFoldDB" id="A0A1Y1SY66"/>
<dbReference type="Proteomes" id="UP000192746">
    <property type="component" value="Unassembled WGS sequence"/>
</dbReference>
<organism evidence="2 3">
    <name type="scientific">Zunongwangia atlantica 22II14-10F7</name>
    <dbReference type="NCBI Taxonomy" id="1185767"/>
    <lineage>
        <taxon>Bacteria</taxon>
        <taxon>Pseudomonadati</taxon>
        <taxon>Bacteroidota</taxon>
        <taxon>Flavobacteriia</taxon>
        <taxon>Flavobacteriales</taxon>
        <taxon>Flavobacteriaceae</taxon>
        <taxon>Zunongwangia</taxon>
    </lineage>
</organism>
<keyword evidence="3" id="KW-1185">Reference proteome</keyword>
<dbReference type="RefSeq" id="WP_084843346.1">
    <property type="nucleotide sequence ID" value="NZ_ARYN01000027.1"/>
</dbReference>
<proteinExistence type="predicted"/>
<evidence type="ECO:0000256" key="1">
    <source>
        <dbReference type="SAM" id="SignalP"/>
    </source>
</evidence>
<evidence type="ECO:0000313" key="3">
    <source>
        <dbReference type="Proteomes" id="UP000192746"/>
    </source>
</evidence>
<keyword evidence="1" id="KW-0732">Signal</keyword>
<reference evidence="2 3" key="1">
    <citation type="submission" date="2013-04" db="EMBL/GenBank/DDBJ databases">
        <title>Zunongwangia sp. 22II14-10F7 Genome Sequencing.</title>
        <authorList>
            <person name="Lai Q."/>
            <person name="Shao Z."/>
        </authorList>
    </citation>
    <scope>NUCLEOTIDE SEQUENCE [LARGE SCALE GENOMIC DNA]</scope>
    <source>
        <strain evidence="2 3">22II14-10F7</strain>
    </source>
</reference>
<name>A0A1Y1SY66_9FLAO</name>
<gene>
    <name evidence="2" type="ORF">IIF7_19414</name>
</gene>
<protein>
    <recommendedName>
        <fullName evidence="4">Secreted protein</fullName>
    </recommendedName>
</protein>
<dbReference type="EMBL" id="ARYN01000027">
    <property type="protein sequence ID" value="ORL43699.1"/>
    <property type="molecule type" value="Genomic_DNA"/>
</dbReference>
<accession>A0A1Y1SY66</accession>
<dbReference type="STRING" id="1185767.IIF7_19414"/>
<feature type="chain" id="PRO_5011003287" description="Secreted protein" evidence="1">
    <location>
        <begin position="31"/>
        <end position="184"/>
    </location>
</feature>
<sequence length="184" mass="21886">MGKLKKTKIMKKLIFINFMFLVLFPILCSSQQTNLEQKAVKYLCENLGKIDNDLLNKRIYFNGNIIRKTSNIYNVANCNDEINLIKNEIPIEKEKELDSIANHNLERQYESKKIVFDCNSFSKKRRLFTEYYYMRVYNFIEYDNKYSVEINISGKKGRSVEIIIVNFDKSSKDVSHCYKHLIYD</sequence>
<evidence type="ECO:0000313" key="2">
    <source>
        <dbReference type="EMBL" id="ORL43699.1"/>
    </source>
</evidence>
<evidence type="ECO:0008006" key="4">
    <source>
        <dbReference type="Google" id="ProtNLM"/>
    </source>
</evidence>
<feature type="signal peptide" evidence="1">
    <location>
        <begin position="1"/>
        <end position="30"/>
    </location>
</feature>
<comment type="caution">
    <text evidence="2">The sequence shown here is derived from an EMBL/GenBank/DDBJ whole genome shotgun (WGS) entry which is preliminary data.</text>
</comment>